<evidence type="ECO:0000259" key="1">
    <source>
        <dbReference type="Pfam" id="PF12867"/>
    </source>
</evidence>
<organism evidence="2 3">
    <name type="scientific">Paenibacillus rhizovicinus</name>
    <dbReference type="NCBI Taxonomy" id="2704463"/>
    <lineage>
        <taxon>Bacteria</taxon>
        <taxon>Bacillati</taxon>
        <taxon>Bacillota</taxon>
        <taxon>Bacilli</taxon>
        <taxon>Bacillales</taxon>
        <taxon>Paenibacillaceae</taxon>
        <taxon>Paenibacillus</taxon>
    </lineage>
</organism>
<reference evidence="2 3" key="1">
    <citation type="submission" date="2020-02" db="EMBL/GenBank/DDBJ databases">
        <title>Paenibacillus sp. nov., isolated from rhizosphere soil of tomato.</title>
        <authorList>
            <person name="Weon H.-Y."/>
            <person name="Lee S.A."/>
        </authorList>
    </citation>
    <scope>NUCLEOTIDE SEQUENCE [LARGE SCALE GENOMIC DNA]</scope>
    <source>
        <strain evidence="2 3">14171R-81</strain>
    </source>
</reference>
<proteinExistence type="predicted"/>
<dbReference type="InterPro" id="IPR034660">
    <property type="entry name" value="DinB/YfiT-like"/>
</dbReference>
<dbReference type="AlphaFoldDB" id="A0A6C0NVD7"/>
<evidence type="ECO:0000313" key="3">
    <source>
        <dbReference type="Proteomes" id="UP000479114"/>
    </source>
</evidence>
<sequence length="155" mass="17607">MEDFSKLIVSFQSFIPFANSLRGMSAAQWNLPLQPGKWSASGIIGHIMLWDRHFMTDAIEPIASGVPLRLKHSDYDTFNAQAAAYAATVTQEQLIDATVAQRQQLIDLLQSLSITQRETTYLDLDGNPFTIHAYLIDFIDHDRHHRLQIAHFLLN</sequence>
<name>A0A6C0NVD7_9BACL</name>
<evidence type="ECO:0000313" key="2">
    <source>
        <dbReference type="EMBL" id="QHW30081.1"/>
    </source>
</evidence>
<dbReference type="SUPFAM" id="SSF109854">
    <property type="entry name" value="DinB/YfiT-like putative metalloenzymes"/>
    <property type="match status" value="1"/>
</dbReference>
<keyword evidence="3" id="KW-1185">Reference proteome</keyword>
<protein>
    <submittedName>
        <fullName evidence="2">DinB family protein</fullName>
    </submittedName>
</protein>
<gene>
    <name evidence="2" type="ORF">GZH47_04000</name>
</gene>
<accession>A0A6C0NVD7</accession>
<dbReference type="EMBL" id="CP048286">
    <property type="protein sequence ID" value="QHW30081.1"/>
    <property type="molecule type" value="Genomic_DNA"/>
</dbReference>
<dbReference type="Pfam" id="PF12867">
    <property type="entry name" value="DinB_2"/>
    <property type="match status" value="1"/>
</dbReference>
<dbReference type="InterPro" id="IPR024775">
    <property type="entry name" value="DinB-like"/>
</dbReference>
<dbReference type="Gene3D" id="1.20.120.450">
    <property type="entry name" value="dinb family like domain"/>
    <property type="match status" value="1"/>
</dbReference>
<dbReference type="KEGG" id="prz:GZH47_04000"/>
<dbReference type="RefSeq" id="WP_162638748.1">
    <property type="nucleotide sequence ID" value="NZ_CP048286.1"/>
</dbReference>
<feature type="domain" description="DinB-like" evidence="1">
    <location>
        <begin position="21"/>
        <end position="149"/>
    </location>
</feature>
<dbReference type="Proteomes" id="UP000479114">
    <property type="component" value="Chromosome"/>
</dbReference>